<comment type="caution">
    <text evidence="2">The sequence shown here is derived from an EMBL/GenBank/DDBJ whole genome shotgun (WGS) entry which is preliminary data.</text>
</comment>
<proteinExistence type="predicted"/>
<accession>A0A9D4ERH0</accession>
<reference evidence="2" key="2">
    <citation type="submission" date="2020-11" db="EMBL/GenBank/DDBJ databases">
        <authorList>
            <person name="McCartney M.A."/>
            <person name="Auch B."/>
            <person name="Kono T."/>
            <person name="Mallez S."/>
            <person name="Becker A."/>
            <person name="Gohl D.M."/>
            <person name="Silverstein K.A.T."/>
            <person name="Koren S."/>
            <person name="Bechman K.B."/>
            <person name="Herman A."/>
            <person name="Abrahante J.E."/>
            <person name="Garbe J."/>
        </authorList>
    </citation>
    <scope>NUCLEOTIDE SEQUENCE</scope>
    <source>
        <strain evidence="2">Duluth1</strain>
        <tissue evidence="2">Whole animal</tissue>
    </source>
</reference>
<dbReference type="EMBL" id="JAIWYP010000008">
    <property type="protein sequence ID" value="KAH3785514.1"/>
    <property type="molecule type" value="Genomic_DNA"/>
</dbReference>
<gene>
    <name evidence="2" type="ORF">DPMN_163605</name>
</gene>
<dbReference type="AlphaFoldDB" id="A0A9D4ERH0"/>
<reference evidence="2" key="1">
    <citation type="journal article" date="2019" name="bioRxiv">
        <title>The Genome of the Zebra Mussel, Dreissena polymorpha: A Resource for Invasive Species Research.</title>
        <authorList>
            <person name="McCartney M.A."/>
            <person name="Auch B."/>
            <person name="Kono T."/>
            <person name="Mallez S."/>
            <person name="Zhang Y."/>
            <person name="Obille A."/>
            <person name="Becker A."/>
            <person name="Abrahante J.E."/>
            <person name="Garbe J."/>
            <person name="Badalamenti J.P."/>
            <person name="Herman A."/>
            <person name="Mangelson H."/>
            <person name="Liachko I."/>
            <person name="Sullivan S."/>
            <person name="Sone E.D."/>
            <person name="Koren S."/>
            <person name="Silverstein K.A.T."/>
            <person name="Beckman K.B."/>
            <person name="Gohl D.M."/>
        </authorList>
    </citation>
    <scope>NUCLEOTIDE SEQUENCE</scope>
    <source>
        <strain evidence="2">Duluth1</strain>
        <tissue evidence="2">Whole animal</tissue>
    </source>
</reference>
<protein>
    <submittedName>
        <fullName evidence="2">Uncharacterized protein</fullName>
    </submittedName>
</protein>
<evidence type="ECO:0000313" key="2">
    <source>
        <dbReference type="EMBL" id="KAH3785514.1"/>
    </source>
</evidence>
<dbReference type="Proteomes" id="UP000828390">
    <property type="component" value="Unassembled WGS sequence"/>
</dbReference>
<name>A0A9D4ERH0_DREPO</name>
<keyword evidence="3" id="KW-1185">Reference proteome</keyword>
<evidence type="ECO:0000256" key="1">
    <source>
        <dbReference type="SAM" id="MobiDB-lite"/>
    </source>
</evidence>
<organism evidence="2 3">
    <name type="scientific">Dreissena polymorpha</name>
    <name type="common">Zebra mussel</name>
    <name type="synonym">Mytilus polymorpha</name>
    <dbReference type="NCBI Taxonomy" id="45954"/>
    <lineage>
        <taxon>Eukaryota</taxon>
        <taxon>Metazoa</taxon>
        <taxon>Spiralia</taxon>
        <taxon>Lophotrochozoa</taxon>
        <taxon>Mollusca</taxon>
        <taxon>Bivalvia</taxon>
        <taxon>Autobranchia</taxon>
        <taxon>Heteroconchia</taxon>
        <taxon>Euheterodonta</taxon>
        <taxon>Imparidentia</taxon>
        <taxon>Neoheterodontei</taxon>
        <taxon>Myida</taxon>
        <taxon>Dreissenoidea</taxon>
        <taxon>Dreissenidae</taxon>
        <taxon>Dreissena</taxon>
    </lineage>
</organism>
<feature type="region of interest" description="Disordered" evidence="1">
    <location>
        <begin position="1"/>
        <end position="21"/>
    </location>
</feature>
<sequence>MNDLYDVSCQNEMPRKPDHTSESYEYAVTSRLRKNDITKRGVKGIEHEIVDLNAYSKVIPRTQRNVNTMELQSRKANNTGLAGDSTVIKTENAVEASNEYDFSVTPDPINMNMYGHLGSHDQDDAYDVASCTQKQLTQEGMNDYDRLDKRSLQKQ</sequence>
<evidence type="ECO:0000313" key="3">
    <source>
        <dbReference type="Proteomes" id="UP000828390"/>
    </source>
</evidence>